<sequence>MSIPAGNGAPPGPPSGFPGVPAMVMPPPLAPNWSEHRAPNGTPYYYNSVTKQSTYVRPSVAPPPGVMPPFPPGMHGIPMAGNLNVIAPTVPPKKKEKPKEKISIPNTTWTKVITTEGNVFYTEKTSKKSSWTVPEEIKEEVEAYEAEKRAEQIRKEEEERLKAEEERLAAEKERERIRREVEEERRQKKEQEDRNRRLLEQERAENEKKRKERETNDTAGSEEDDDASRPAKVAKLDADEQDEEAAEDDDDEGQAGPEDEEDEEAWQKAVAAEMAKEHAKEQAQKKAEKQARKEAEEEAREAVFHAPTKVEFTTEEGRALFKALLYERNISHLAPWETSLPLFINDPRYVLLSSMKDRQDVFEEYCRDVARARRLGKSTTASASAISEKRDPEKAYRELLKAEVKSTRMLWDDFRRAWKKDRRFFEFGKDDRQREKAFRSYQKELGERKRADAKRAELDFKELLAEQADIDANSQWSEVKRPLVRDPRYDAVGSSSLREELFKRYQTNLSSSSTTKLSAEEEAAQKAKTKKERAEASLREREQQVKEKQHQMERDLRRSKQGANREEAEREFGSLLVQAIREHNVSWSAALPLLEKDARFQSTGLSLSDKQRMFNSHLETIARKRLDALYKLFESHSPKLNTPFEDVFPEIVNDYAVTRLSLTPEKLEQRYEQWQDVRFQQARKDFEMLLKENSFVDFWGRMRNKNINDKAYIPENEDEDDDYGAEGGGKANLADMAKSVDLKEMHAVLRNDKRYRQFDYMPEEREKWMRDYLSTLSEASATIHGPAL</sequence>
<reference evidence="1" key="1">
    <citation type="submission" date="2023-04" db="EMBL/GenBank/DDBJ databases">
        <title>Draft Genome sequencing of Naganishia species isolated from polar environments using Oxford Nanopore Technology.</title>
        <authorList>
            <person name="Leo P."/>
            <person name="Venkateswaran K."/>
        </authorList>
    </citation>
    <scope>NUCLEOTIDE SEQUENCE</scope>
    <source>
        <strain evidence="1">DBVPG 5303</strain>
    </source>
</reference>
<name>A0ACC2XRN0_9TREE</name>
<gene>
    <name evidence="1" type="ORF">QFC24_001713</name>
</gene>
<protein>
    <submittedName>
        <fullName evidence="1">Uncharacterized protein</fullName>
    </submittedName>
</protein>
<dbReference type="EMBL" id="JASBWV010000004">
    <property type="protein sequence ID" value="KAJ9126683.1"/>
    <property type="molecule type" value="Genomic_DNA"/>
</dbReference>
<keyword evidence="2" id="KW-1185">Reference proteome</keyword>
<organism evidence="1 2">
    <name type="scientific">Naganishia onofrii</name>
    <dbReference type="NCBI Taxonomy" id="1851511"/>
    <lineage>
        <taxon>Eukaryota</taxon>
        <taxon>Fungi</taxon>
        <taxon>Dikarya</taxon>
        <taxon>Basidiomycota</taxon>
        <taxon>Agaricomycotina</taxon>
        <taxon>Tremellomycetes</taxon>
        <taxon>Filobasidiales</taxon>
        <taxon>Filobasidiaceae</taxon>
        <taxon>Naganishia</taxon>
    </lineage>
</organism>
<evidence type="ECO:0000313" key="2">
    <source>
        <dbReference type="Proteomes" id="UP001234202"/>
    </source>
</evidence>
<dbReference type="Proteomes" id="UP001234202">
    <property type="component" value="Unassembled WGS sequence"/>
</dbReference>
<proteinExistence type="predicted"/>
<accession>A0ACC2XRN0</accession>
<comment type="caution">
    <text evidence="1">The sequence shown here is derived from an EMBL/GenBank/DDBJ whole genome shotgun (WGS) entry which is preliminary data.</text>
</comment>
<evidence type="ECO:0000313" key="1">
    <source>
        <dbReference type="EMBL" id="KAJ9126683.1"/>
    </source>
</evidence>